<dbReference type="PROSITE" id="PS50060">
    <property type="entry name" value="MAM_2"/>
    <property type="match status" value="1"/>
</dbReference>
<dbReference type="GO" id="GO:0016020">
    <property type="term" value="C:membrane"/>
    <property type="evidence" value="ECO:0007669"/>
    <property type="project" value="InterPro"/>
</dbReference>
<evidence type="ECO:0000256" key="5">
    <source>
        <dbReference type="ARBA" id="ARBA00022833"/>
    </source>
</evidence>
<evidence type="ECO:0000259" key="8">
    <source>
        <dbReference type="PROSITE" id="PS50060"/>
    </source>
</evidence>
<dbReference type="Gene3D" id="2.60.120.200">
    <property type="match status" value="1"/>
</dbReference>
<sequence>MHTLGFMHEQMRPDAAKYVKIYEDRIQNLQILNYKPLPNDDWLQAKRNYSQMFPYDYMSILQYGSGKKPFDIEKINDTPIQTNYDLSAIDADELNYFYNCEFVFNSSSNLNIPYQDQFCYRVENGSEMIETCVQRVDTYFAQSFDRMDPEFTTRILGEKHWHLNFGKTPSKISDKESHMNYYLHMGDSRYSYHIDAPNSHFIRIHQLPPIYFPAGVNFCLAFNYKLWGNGISTLEVGENVNSTWYQIANFSRNADEDETSEWKAAVIYRSSNDSGQNITFEFGGEIKKGGNIAVDNITVFNCAFDISYLTNRSLSEQLNDGTVLGLSLISNSYVAQFLSNERKEIEKIIDCCKILINGTVFTMYECIATRGQLEVFCQIDPPEKEMSQIDFERCCK</sequence>
<accession>A0A443QF53</accession>
<keyword evidence="2" id="KW-0645">Protease</keyword>
<dbReference type="Pfam" id="PF01400">
    <property type="entry name" value="Astacin"/>
    <property type="match status" value="1"/>
</dbReference>
<dbReference type="PROSITE" id="PS51864">
    <property type="entry name" value="ASTACIN"/>
    <property type="match status" value="1"/>
</dbReference>
<dbReference type="Pfam" id="PF00629">
    <property type="entry name" value="MAM"/>
    <property type="match status" value="1"/>
</dbReference>
<reference evidence="10 11" key="1">
    <citation type="journal article" date="2018" name="Gigascience">
        <title>Genomes of trombidid mites reveal novel predicted allergens and laterally-transferred genes associated with secondary metabolism.</title>
        <authorList>
            <person name="Dong X."/>
            <person name="Chaisiri K."/>
            <person name="Xia D."/>
            <person name="Armstrong S.D."/>
            <person name="Fang Y."/>
            <person name="Donnelly M.J."/>
            <person name="Kadowaki T."/>
            <person name="McGarry J.W."/>
            <person name="Darby A.C."/>
            <person name="Makepeace B.L."/>
        </authorList>
    </citation>
    <scope>NUCLEOTIDE SEQUENCE [LARGE SCALE GENOMIC DNA]</scope>
    <source>
        <strain evidence="10">UoL-WK</strain>
    </source>
</reference>
<evidence type="ECO:0000313" key="11">
    <source>
        <dbReference type="Proteomes" id="UP000285301"/>
    </source>
</evidence>
<name>A0A443QF53_9ACAR</name>
<evidence type="ECO:0000256" key="4">
    <source>
        <dbReference type="ARBA" id="ARBA00022801"/>
    </source>
</evidence>
<keyword evidence="4" id="KW-0378">Hydrolase</keyword>
<comment type="caution">
    <text evidence="7">Lacks conserved residue(s) required for the propagation of feature annotation.</text>
</comment>
<evidence type="ECO:0000256" key="3">
    <source>
        <dbReference type="ARBA" id="ARBA00022723"/>
    </source>
</evidence>
<dbReference type="GO" id="GO:0046872">
    <property type="term" value="F:metal ion binding"/>
    <property type="evidence" value="ECO:0007669"/>
    <property type="project" value="UniProtKB-KW"/>
</dbReference>
<dbReference type="Gene3D" id="3.40.390.10">
    <property type="entry name" value="Collagenase (Catalytic Domain)"/>
    <property type="match status" value="1"/>
</dbReference>
<evidence type="ECO:0000256" key="7">
    <source>
        <dbReference type="PROSITE-ProRule" id="PRU01211"/>
    </source>
</evidence>
<dbReference type="PANTHER" id="PTHR10127:SF780">
    <property type="entry name" value="METALLOENDOPEPTIDASE"/>
    <property type="match status" value="1"/>
</dbReference>
<dbReference type="EMBL" id="NCKU01008823">
    <property type="protein sequence ID" value="RWS01664.1"/>
    <property type="molecule type" value="Genomic_DNA"/>
</dbReference>
<dbReference type="SUPFAM" id="SSF49899">
    <property type="entry name" value="Concanavalin A-like lectins/glucanases"/>
    <property type="match status" value="1"/>
</dbReference>
<dbReference type="InterPro" id="IPR013320">
    <property type="entry name" value="ConA-like_dom_sf"/>
</dbReference>
<feature type="domain" description="Peptidase M12A" evidence="9">
    <location>
        <begin position="1"/>
        <end position="101"/>
    </location>
</feature>
<keyword evidence="11" id="KW-1185">Reference proteome</keyword>
<keyword evidence="6" id="KW-0482">Metalloprotease</keyword>
<dbReference type="SUPFAM" id="SSF55486">
    <property type="entry name" value="Metalloproteases ('zincins'), catalytic domain"/>
    <property type="match status" value="1"/>
</dbReference>
<dbReference type="InterPro" id="IPR000998">
    <property type="entry name" value="MAM_dom"/>
</dbReference>
<evidence type="ECO:0000259" key="9">
    <source>
        <dbReference type="PROSITE" id="PS51864"/>
    </source>
</evidence>
<organism evidence="10 11">
    <name type="scientific">Dinothrombium tinctorium</name>
    <dbReference type="NCBI Taxonomy" id="1965070"/>
    <lineage>
        <taxon>Eukaryota</taxon>
        <taxon>Metazoa</taxon>
        <taxon>Ecdysozoa</taxon>
        <taxon>Arthropoda</taxon>
        <taxon>Chelicerata</taxon>
        <taxon>Arachnida</taxon>
        <taxon>Acari</taxon>
        <taxon>Acariformes</taxon>
        <taxon>Trombidiformes</taxon>
        <taxon>Prostigmata</taxon>
        <taxon>Anystina</taxon>
        <taxon>Parasitengona</taxon>
        <taxon>Trombidioidea</taxon>
        <taxon>Trombidiidae</taxon>
        <taxon>Dinothrombium</taxon>
    </lineage>
</organism>
<dbReference type="GO" id="GO:0004222">
    <property type="term" value="F:metalloendopeptidase activity"/>
    <property type="evidence" value="ECO:0007669"/>
    <property type="project" value="InterPro"/>
</dbReference>
<comment type="caution">
    <text evidence="10">The sequence shown here is derived from an EMBL/GenBank/DDBJ whole genome shotgun (WGS) entry which is preliminary data.</text>
</comment>
<comment type="cofactor">
    <cofactor evidence="1">
        <name>Zn(2+)</name>
        <dbReference type="ChEBI" id="CHEBI:29105"/>
    </cofactor>
</comment>
<dbReference type="AlphaFoldDB" id="A0A443QF53"/>
<dbReference type="GO" id="GO:0006508">
    <property type="term" value="P:proteolysis"/>
    <property type="evidence" value="ECO:0007669"/>
    <property type="project" value="UniProtKB-KW"/>
</dbReference>
<evidence type="ECO:0000256" key="2">
    <source>
        <dbReference type="ARBA" id="ARBA00022670"/>
    </source>
</evidence>
<dbReference type="Proteomes" id="UP000285301">
    <property type="component" value="Unassembled WGS sequence"/>
</dbReference>
<dbReference type="PANTHER" id="PTHR10127">
    <property type="entry name" value="DISCOIDIN, CUB, EGF, LAMININ , AND ZINC METALLOPROTEASE DOMAIN CONTAINING"/>
    <property type="match status" value="1"/>
</dbReference>
<dbReference type="InterPro" id="IPR001506">
    <property type="entry name" value="Peptidase_M12A"/>
</dbReference>
<evidence type="ECO:0008006" key="12">
    <source>
        <dbReference type="Google" id="ProtNLM"/>
    </source>
</evidence>
<evidence type="ECO:0000256" key="1">
    <source>
        <dbReference type="ARBA" id="ARBA00001947"/>
    </source>
</evidence>
<feature type="domain" description="MAM" evidence="8">
    <location>
        <begin position="98"/>
        <end position="304"/>
    </location>
</feature>
<evidence type="ECO:0000313" key="10">
    <source>
        <dbReference type="EMBL" id="RWS01664.1"/>
    </source>
</evidence>
<protein>
    <recommendedName>
        <fullName evidence="12">Metalloendopeptidase</fullName>
    </recommendedName>
</protein>
<dbReference type="InterPro" id="IPR024079">
    <property type="entry name" value="MetalloPept_cat_dom_sf"/>
</dbReference>
<keyword evidence="3" id="KW-0479">Metal-binding</keyword>
<keyword evidence="5" id="KW-0862">Zinc</keyword>
<proteinExistence type="predicted"/>
<gene>
    <name evidence="10" type="ORF">B4U79_16704</name>
</gene>
<evidence type="ECO:0000256" key="6">
    <source>
        <dbReference type="ARBA" id="ARBA00023049"/>
    </source>
</evidence>